<feature type="signal peptide" evidence="2">
    <location>
        <begin position="1"/>
        <end position="26"/>
    </location>
</feature>
<protein>
    <submittedName>
        <fullName evidence="3">Pentatricopeptide repeat-containing protein, mitochondrial</fullName>
    </submittedName>
</protein>
<reference evidence="3" key="2">
    <citation type="submission" date="2023-04" db="EMBL/GenBank/DDBJ databases">
        <authorList>
            <person name="Bruccoleri R.E."/>
            <person name="Oakeley E.J."/>
            <person name="Faust A.-M."/>
            <person name="Dessus-Babus S."/>
            <person name="Altorfer M."/>
            <person name="Burckhardt D."/>
            <person name="Oertli M."/>
            <person name="Naumann U."/>
            <person name="Petersen F."/>
            <person name="Wong J."/>
        </authorList>
    </citation>
    <scope>NUCLEOTIDE SEQUENCE</scope>
    <source>
        <strain evidence="3">GSM-AAB239-AS_SAM_17_03QT</strain>
        <tissue evidence="3">Leaf</tissue>
    </source>
</reference>
<reference evidence="3" key="1">
    <citation type="journal article" date="2023" name="GigaByte">
        <title>Genome assembly of the bearded iris, Iris pallida Lam.</title>
        <authorList>
            <person name="Bruccoleri R.E."/>
            <person name="Oakeley E.J."/>
            <person name="Faust A.M.E."/>
            <person name="Altorfer M."/>
            <person name="Dessus-Babus S."/>
            <person name="Burckhardt D."/>
            <person name="Oertli M."/>
            <person name="Naumann U."/>
            <person name="Petersen F."/>
            <person name="Wong J."/>
        </authorList>
    </citation>
    <scope>NUCLEOTIDE SEQUENCE</scope>
    <source>
        <strain evidence="3">GSM-AAB239-AS_SAM_17_03QT</strain>
    </source>
</reference>
<keyword evidence="1" id="KW-0472">Membrane</keyword>
<keyword evidence="2" id="KW-0732">Signal</keyword>
<evidence type="ECO:0000313" key="4">
    <source>
        <dbReference type="Proteomes" id="UP001140949"/>
    </source>
</evidence>
<evidence type="ECO:0000256" key="2">
    <source>
        <dbReference type="SAM" id="SignalP"/>
    </source>
</evidence>
<keyword evidence="4" id="KW-1185">Reference proteome</keyword>
<evidence type="ECO:0000256" key="1">
    <source>
        <dbReference type="SAM" id="Phobius"/>
    </source>
</evidence>
<sequence>MIQIRSSCTVFELLLMLMTLFSLSLSLSPTTVRYTVMPTQPLAGNQTLISSKGRFGLGFFIPAAGSASMFMVCIVLRGGRNVVCSFKFGIWIFLSFFFGIKL</sequence>
<keyword evidence="1" id="KW-1133">Transmembrane helix</keyword>
<name>A0AAX6DYN3_IRIPA</name>
<accession>A0AAX6DYN3</accession>
<feature type="transmembrane region" description="Helical" evidence="1">
    <location>
        <begin position="57"/>
        <end position="76"/>
    </location>
</feature>
<organism evidence="3 4">
    <name type="scientific">Iris pallida</name>
    <name type="common">Sweet iris</name>
    <dbReference type="NCBI Taxonomy" id="29817"/>
    <lineage>
        <taxon>Eukaryota</taxon>
        <taxon>Viridiplantae</taxon>
        <taxon>Streptophyta</taxon>
        <taxon>Embryophyta</taxon>
        <taxon>Tracheophyta</taxon>
        <taxon>Spermatophyta</taxon>
        <taxon>Magnoliopsida</taxon>
        <taxon>Liliopsida</taxon>
        <taxon>Asparagales</taxon>
        <taxon>Iridaceae</taxon>
        <taxon>Iridoideae</taxon>
        <taxon>Irideae</taxon>
        <taxon>Iris</taxon>
    </lineage>
</organism>
<dbReference type="EMBL" id="JANAVB010041219">
    <property type="protein sequence ID" value="KAJ6796948.1"/>
    <property type="molecule type" value="Genomic_DNA"/>
</dbReference>
<feature type="transmembrane region" description="Helical" evidence="1">
    <location>
        <begin position="83"/>
        <end position="100"/>
    </location>
</feature>
<dbReference type="AlphaFoldDB" id="A0AAX6DYN3"/>
<evidence type="ECO:0000313" key="3">
    <source>
        <dbReference type="EMBL" id="KAJ6796948.1"/>
    </source>
</evidence>
<feature type="chain" id="PRO_5043388296" evidence="2">
    <location>
        <begin position="27"/>
        <end position="102"/>
    </location>
</feature>
<dbReference type="Proteomes" id="UP001140949">
    <property type="component" value="Unassembled WGS sequence"/>
</dbReference>
<proteinExistence type="predicted"/>
<comment type="caution">
    <text evidence="3">The sequence shown here is derived from an EMBL/GenBank/DDBJ whole genome shotgun (WGS) entry which is preliminary data.</text>
</comment>
<keyword evidence="1" id="KW-0812">Transmembrane</keyword>
<gene>
    <name evidence="3" type="ORF">M6B38_221065</name>
</gene>